<keyword evidence="2" id="KW-1185">Reference proteome</keyword>
<reference evidence="1 2" key="1">
    <citation type="submission" date="2021-06" db="EMBL/GenBank/DDBJ databases">
        <authorList>
            <person name="Kallberg Y."/>
            <person name="Tangrot J."/>
            <person name="Rosling A."/>
        </authorList>
    </citation>
    <scope>NUCLEOTIDE SEQUENCE [LARGE SCALE GENOMIC DNA]</scope>
    <source>
        <strain evidence="1 2">120-4 pot B 10/14</strain>
    </source>
</reference>
<organism evidence="1 2">
    <name type="scientific">Gigaspora margarita</name>
    <dbReference type="NCBI Taxonomy" id="4874"/>
    <lineage>
        <taxon>Eukaryota</taxon>
        <taxon>Fungi</taxon>
        <taxon>Fungi incertae sedis</taxon>
        <taxon>Mucoromycota</taxon>
        <taxon>Glomeromycotina</taxon>
        <taxon>Glomeromycetes</taxon>
        <taxon>Diversisporales</taxon>
        <taxon>Gigasporaceae</taxon>
        <taxon>Gigaspora</taxon>
    </lineage>
</organism>
<accession>A0ABN7XP36</accession>
<gene>
    <name evidence="1" type="ORF">GMARGA_LOCUS45924</name>
</gene>
<proteinExistence type="predicted"/>
<evidence type="ECO:0000313" key="1">
    <source>
        <dbReference type="EMBL" id="CAG8857103.1"/>
    </source>
</evidence>
<comment type="caution">
    <text evidence="1">The sequence shown here is derived from an EMBL/GenBank/DDBJ whole genome shotgun (WGS) entry which is preliminary data.</text>
</comment>
<evidence type="ECO:0000313" key="2">
    <source>
        <dbReference type="Proteomes" id="UP000789901"/>
    </source>
</evidence>
<name>A0ABN7XP36_GIGMA</name>
<dbReference type="EMBL" id="CAJVQB010167248">
    <property type="protein sequence ID" value="CAG8857103.1"/>
    <property type="molecule type" value="Genomic_DNA"/>
</dbReference>
<protein>
    <submittedName>
        <fullName evidence="1">30337_t:CDS:1</fullName>
    </submittedName>
</protein>
<dbReference type="Proteomes" id="UP000789901">
    <property type="component" value="Unassembled WGS sequence"/>
</dbReference>
<feature type="non-terminal residue" evidence="1">
    <location>
        <position position="67"/>
    </location>
</feature>
<sequence length="67" mass="7736">MVNATEYLDQNYPKGNRSQIIELDISHKSLEDKFNSTDFSDRIKITQNAITHFDVSDNAIFELDLSE</sequence>